<comment type="similarity">
    <text evidence="3 11">Belongs to the ALG14 family.</text>
</comment>
<keyword evidence="7 11" id="KW-0256">Endoplasmic reticulum</keyword>
<dbReference type="GO" id="GO:0031965">
    <property type="term" value="C:nuclear membrane"/>
    <property type="evidence" value="ECO:0007669"/>
    <property type="project" value="UniProtKB-SubCell"/>
</dbReference>
<dbReference type="Pfam" id="PF08660">
    <property type="entry name" value="Alg14"/>
    <property type="match status" value="1"/>
</dbReference>
<keyword evidence="9" id="KW-0472">Membrane</keyword>
<dbReference type="GO" id="GO:0006488">
    <property type="term" value="P:dolichol-linked oligosaccharide biosynthetic process"/>
    <property type="evidence" value="ECO:0007669"/>
    <property type="project" value="InterPro"/>
</dbReference>
<dbReference type="Proteomes" id="UP000298327">
    <property type="component" value="Unassembled WGS sequence"/>
</dbReference>
<accession>A0A4Y9YVT7</accession>
<evidence type="ECO:0000313" key="12">
    <source>
        <dbReference type="EMBL" id="TFY65860.1"/>
    </source>
</evidence>
<evidence type="ECO:0000256" key="6">
    <source>
        <dbReference type="ARBA" id="ARBA00022692"/>
    </source>
</evidence>
<evidence type="ECO:0000256" key="3">
    <source>
        <dbReference type="ARBA" id="ARBA00009731"/>
    </source>
</evidence>
<organism evidence="12 13">
    <name type="scientific">Dentipellis fragilis</name>
    <dbReference type="NCBI Taxonomy" id="205917"/>
    <lineage>
        <taxon>Eukaryota</taxon>
        <taxon>Fungi</taxon>
        <taxon>Dikarya</taxon>
        <taxon>Basidiomycota</taxon>
        <taxon>Agaricomycotina</taxon>
        <taxon>Agaricomycetes</taxon>
        <taxon>Russulales</taxon>
        <taxon>Hericiaceae</taxon>
        <taxon>Dentipellis</taxon>
    </lineage>
</organism>
<comment type="function">
    <text evidence="11">Involved in protein N-glycosylation. Essential for the second step of the dolichol-linked oligosaccharide pathway. Anchors the catalytic subunit ALG13 to the ER.</text>
</comment>
<dbReference type="PANTHER" id="PTHR12154">
    <property type="entry name" value="GLYCOSYL TRANSFERASE-RELATED"/>
    <property type="match status" value="1"/>
</dbReference>
<dbReference type="GO" id="GO:0043541">
    <property type="term" value="C:UDP-N-acetylglucosamine transferase complex"/>
    <property type="evidence" value="ECO:0007669"/>
    <property type="project" value="TreeGrafter"/>
</dbReference>
<dbReference type="AlphaFoldDB" id="A0A4Y9YVT7"/>
<dbReference type="PANTHER" id="PTHR12154:SF4">
    <property type="entry name" value="UDP-N-ACETYLGLUCOSAMINE TRANSFERASE SUBUNIT ALG14 HOMOLOG"/>
    <property type="match status" value="1"/>
</dbReference>
<reference evidence="12 13" key="1">
    <citation type="submission" date="2019-02" db="EMBL/GenBank/DDBJ databases">
        <title>Genome sequencing of the rare red list fungi Dentipellis fragilis.</title>
        <authorList>
            <person name="Buettner E."/>
            <person name="Kellner H."/>
        </authorList>
    </citation>
    <scope>NUCLEOTIDE SEQUENCE [LARGE SCALE GENOMIC DNA]</scope>
    <source>
        <strain evidence="12 13">DSM 105465</strain>
    </source>
</reference>
<evidence type="ECO:0000256" key="2">
    <source>
        <dbReference type="ARBA" id="ARBA00004590"/>
    </source>
</evidence>
<keyword evidence="6" id="KW-0812">Transmembrane</keyword>
<gene>
    <name evidence="11" type="primary">ALG14</name>
    <name evidence="12" type="ORF">EVG20_g5230</name>
</gene>
<protein>
    <recommendedName>
        <fullName evidence="5 11">UDP-N-acetylglucosamine transferase subunit ALG14</fullName>
    </recommendedName>
    <alternativeName>
        <fullName evidence="10 11">Asparagine-linked glycosylation protein 14</fullName>
    </alternativeName>
</protein>
<comment type="subunit">
    <text evidence="4 11">Heterodimer with ALG13 to form a functional enzyme.</text>
</comment>
<evidence type="ECO:0000256" key="10">
    <source>
        <dbReference type="ARBA" id="ARBA00032062"/>
    </source>
</evidence>
<evidence type="ECO:0000256" key="9">
    <source>
        <dbReference type="ARBA" id="ARBA00023136"/>
    </source>
</evidence>
<dbReference type="GO" id="GO:0004577">
    <property type="term" value="F:N-acetylglucosaminyldiphosphodolichol N-acetylglucosaminyltransferase activity"/>
    <property type="evidence" value="ECO:0007669"/>
    <property type="project" value="TreeGrafter"/>
</dbReference>
<comment type="caution">
    <text evidence="12">The sequence shown here is derived from an EMBL/GenBank/DDBJ whole genome shotgun (WGS) entry which is preliminary data.</text>
</comment>
<dbReference type="EMBL" id="SEOQ01000301">
    <property type="protein sequence ID" value="TFY65860.1"/>
    <property type="molecule type" value="Genomic_DNA"/>
</dbReference>
<evidence type="ECO:0000256" key="8">
    <source>
        <dbReference type="ARBA" id="ARBA00022989"/>
    </source>
</evidence>
<dbReference type="STRING" id="205917.A0A4Y9YVT7"/>
<dbReference type="OrthoDB" id="17098at2759"/>
<evidence type="ECO:0000256" key="11">
    <source>
        <dbReference type="RuleBase" id="RU362127"/>
    </source>
</evidence>
<sequence length="176" mass="19570">MFTEALVAAAFALVLVRIYFVSHPQKTLRPRTSATCSLAVFLGSGGHTSEALSLVSALDFTRYTPRTYIVSSGDSLSVQKALALEVLKVSTASSSVCEIFRCFRGAYLILPYLRQEVPKASTTGSLQSPEPATSIRSFARHRGRRFAHSSYLSITSPWSLSYQFLRRAQPFQKRFY</sequence>
<evidence type="ECO:0000256" key="1">
    <source>
        <dbReference type="ARBA" id="ARBA00004389"/>
    </source>
</evidence>
<keyword evidence="13" id="KW-1185">Reference proteome</keyword>
<proteinExistence type="inferred from homology"/>
<evidence type="ECO:0000313" key="13">
    <source>
        <dbReference type="Proteomes" id="UP000298327"/>
    </source>
</evidence>
<name>A0A4Y9YVT7_9AGAM</name>
<dbReference type="InterPro" id="IPR013969">
    <property type="entry name" value="Oligosacch_biosynth_Alg14"/>
</dbReference>
<evidence type="ECO:0000256" key="7">
    <source>
        <dbReference type="ARBA" id="ARBA00022824"/>
    </source>
</evidence>
<keyword evidence="8" id="KW-1133">Transmembrane helix</keyword>
<evidence type="ECO:0000256" key="5">
    <source>
        <dbReference type="ARBA" id="ARBA00017467"/>
    </source>
</evidence>
<evidence type="ECO:0000256" key="4">
    <source>
        <dbReference type="ARBA" id="ARBA00011335"/>
    </source>
</evidence>
<comment type="subcellular location">
    <subcellularLocation>
        <location evidence="1 11">Endoplasmic reticulum membrane</location>
        <topology evidence="1 11">Single-pass membrane protein</topology>
    </subcellularLocation>
    <subcellularLocation>
        <location evidence="2">Nucleus membrane</location>
        <topology evidence="2">Single-pass membrane protein</topology>
    </subcellularLocation>
</comment>